<reference evidence="2" key="2">
    <citation type="submission" date="2020-10" db="UniProtKB">
        <authorList>
            <consortium name="WormBaseParasite"/>
        </authorList>
    </citation>
    <scope>IDENTIFICATION</scope>
</reference>
<dbReference type="Proteomes" id="UP000492821">
    <property type="component" value="Unassembled WGS sequence"/>
</dbReference>
<name>A0A7E4ZYK0_PANRE</name>
<keyword evidence="1" id="KW-1185">Reference proteome</keyword>
<dbReference type="WBParaSite" id="Pan_g3717.t1">
    <property type="protein sequence ID" value="Pan_g3717.t1"/>
    <property type="gene ID" value="Pan_g3717"/>
</dbReference>
<accession>A0A7E4ZYK0</accession>
<proteinExistence type="predicted"/>
<evidence type="ECO:0000313" key="2">
    <source>
        <dbReference type="WBParaSite" id="Pan_g3717.t1"/>
    </source>
</evidence>
<reference evidence="1" key="1">
    <citation type="journal article" date="2013" name="Genetics">
        <title>The draft genome and transcriptome of Panagrellus redivivus are shaped by the harsh demands of a free-living lifestyle.</title>
        <authorList>
            <person name="Srinivasan J."/>
            <person name="Dillman A.R."/>
            <person name="Macchietto M.G."/>
            <person name="Heikkinen L."/>
            <person name="Lakso M."/>
            <person name="Fracchia K.M."/>
            <person name="Antoshechkin I."/>
            <person name="Mortazavi A."/>
            <person name="Wong G."/>
            <person name="Sternberg P.W."/>
        </authorList>
    </citation>
    <scope>NUCLEOTIDE SEQUENCE [LARGE SCALE GENOMIC DNA]</scope>
    <source>
        <strain evidence="1">MT8872</strain>
    </source>
</reference>
<evidence type="ECO:0000313" key="1">
    <source>
        <dbReference type="Proteomes" id="UP000492821"/>
    </source>
</evidence>
<sequence length="52" mass="6301">MKLLVAVDLTEDIVRLEVGRCDKLFVCMCYRLHRLRFNKPYFAYYSVEIQQI</sequence>
<organism evidence="1 2">
    <name type="scientific">Panagrellus redivivus</name>
    <name type="common">Microworm</name>
    <dbReference type="NCBI Taxonomy" id="6233"/>
    <lineage>
        <taxon>Eukaryota</taxon>
        <taxon>Metazoa</taxon>
        <taxon>Ecdysozoa</taxon>
        <taxon>Nematoda</taxon>
        <taxon>Chromadorea</taxon>
        <taxon>Rhabditida</taxon>
        <taxon>Tylenchina</taxon>
        <taxon>Panagrolaimomorpha</taxon>
        <taxon>Panagrolaimoidea</taxon>
        <taxon>Panagrolaimidae</taxon>
        <taxon>Panagrellus</taxon>
    </lineage>
</organism>
<dbReference type="AlphaFoldDB" id="A0A7E4ZYK0"/>
<protein>
    <submittedName>
        <fullName evidence="2">Transposase</fullName>
    </submittedName>
</protein>